<evidence type="ECO:0000313" key="2">
    <source>
        <dbReference type="Proteomes" id="UP000612362"/>
    </source>
</evidence>
<organism evidence="1 2">
    <name type="scientific">Ktedonospora formicarum</name>
    <dbReference type="NCBI Taxonomy" id="2778364"/>
    <lineage>
        <taxon>Bacteria</taxon>
        <taxon>Bacillati</taxon>
        <taxon>Chloroflexota</taxon>
        <taxon>Ktedonobacteria</taxon>
        <taxon>Ktedonobacterales</taxon>
        <taxon>Ktedonobacteraceae</taxon>
        <taxon>Ktedonospora</taxon>
    </lineage>
</organism>
<gene>
    <name evidence="1" type="ORF">KSX_79060</name>
</gene>
<comment type="caution">
    <text evidence="1">The sequence shown here is derived from an EMBL/GenBank/DDBJ whole genome shotgun (WGS) entry which is preliminary data.</text>
</comment>
<keyword evidence="2" id="KW-1185">Reference proteome</keyword>
<evidence type="ECO:0000313" key="1">
    <source>
        <dbReference type="EMBL" id="GHO49743.1"/>
    </source>
</evidence>
<proteinExistence type="predicted"/>
<dbReference type="Proteomes" id="UP000612362">
    <property type="component" value="Unassembled WGS sequence"/>
</dbReference>
<dbReference type="RefSeq" id="WP_236031822.1">
    <property type="nucleotide sequence ID" value="NZ_BNJF01000006.1"/>
</dbReference>
<dbReference type="AlphaFoldDB" id="A0A8J3ICG0"/>
<name>A0A8J3ICG0_9CHLR</name>
<reference evidence="1" key="1">
    <citation type="submission" date="2020-10" db="EMBL/GenBank/DDBJ databases">
        <title>Taxonomic study of unclassified bacteria belonging to the class Ktedonobacteria.</title>
        <authorList>
            <person name="Yabe S."/>
            <person name="Wang C.M."/>
            <person name="Zheng Y."/>
            <person name="Sakai Y."/>
            <person name="Cavaletti L."/>
            <person name="Monciardini P."/>
            <person name="Donadio S."/>
        </authorList>
    </citation>
    <scope>NUCLEOTIDE SEQUENCE</scope>
    <source>
        <strain evidence="1">SOSP1-1</strain>
    </source>
</reference>
<dbReference type="EMBL" id="BNJF01000006">
    <property type="protein sequence ID" value="GHO49743.1"/>
    <property type="molecule type" value="Genomic_DNA"/>
</dbReference>
<accession>A0A8J3ICG0</accession>
<protein>
    <submittedName>
        <fullName evidence="1">Uncharacterized protein</fullName>
    </submittedName>
</protein>
<sequence length="418" mass="46809">MSSEISYDKYCQWVSKCPDLFGVHPLNTSLFGEVAVVAHYLRRVSVLASIEERVRFARRRFGQYDVIDFVVVLLGYAISGERTLEAFYERVLPFAPVFMALFGRDCLPARSTLSRFLTALDQTAVEALRTVFLEDLIARPLEKEEKPGGLWDRQKKYWQVFDVDGTRQAARQRALPATPVLPPAQRRLDEVCAPGYTGRKRGEAVRTRTTVLQTHTHQWVGTFSGTSGAGNGDYRGELRQAMQAVSAYVKAQSLALSQAVIRLDGQYGNGAIVVDLAGLSYVMRGKDYDLLDLEVVQTRLTQPPDQQTSHPETGMRRALFDFPDLALSPTGPRTRVIVATHPATETPAKIGATRGEVVYELFYTALPLGAFTPADIVDLYLHRGAFECVLADEDQEQDPDRWCSHTAWGQEFWQILAQ</sequence>